<sequence length="675" mass="78495">MIKSQILSVYILFFIGNIGLSQDRKLQDSINKYYWLSKDSELDSKLRLDFAIKAKKYSDELGVDSVKLYVQRTLSTNYFDNQLFDSYVRLNQENFKLAQKLKDTSALQASTKNLGSYYLYTEQIDSSYYYYTKKLDYFSFNDISIEKAETLTALADIQQEEKAYTGAEEDVISAIRILNQLPENEDSLYLNWSLYNLLAIIAKNTLNKQKAIEYYDKSISFSKKMEDGFGYEIYSINNKANAYREFGEYSKALELFNGLVDLKVKYEKDEPDFYPAVLLNIAKTKFESNKYDFKDIENRLKEAYNLFVKIEDNYGRMATALEFTRLYKKHSYLDLAIKFGNETLEISNEVSNNEYKMDALIELSYLYDDGKGKDFLRQHIKLQDSLQKEERLVKNKFARVKFDTDQIEAENKQISRENLILFISLLGLFVAGVLIYIILSQRAKNKELRLIQEQQKANEEIYNLMLGQQDKVEEARAQEKIRVSKELHDGVLGRLFGARLSLDSLNFSEGKEAIMNRANYISQLKTIEDDIRKISHEMNADFVSGSGFMDIVSELIENQTKAYGFTYNFNYTDDFSWEFVPNKTKINIYRILQESMQNIYKHAEAKHVKIDILRNNDEINIYIVDDGKGFDTTKSKRGIGLKNMTSRVTEIDGKISFRSKPGEGTSVKVKIPYKV</sequence>
<keyword evidence="9" id="KW-1185">Reference proteome</keyword>
<organism evidence="8 9">
    <name type="scientific">Winogradskyella wandonensis</name>
    <dbReference type="NCBI Taxonomy" id="1442586"/>
    <lineage>
        <taxon>Bacteria</taxon>
        <taxon>Pseudomonadati</taxon>
        <taxon>Bacteroidota</taxon>
        <taxon>Flavobacteriia</taxon>
        <taxon>Flavobacteriales</taxon>
        <taxon>Flavobacteriaceae</taxon>
        <taxon>Winogradskyella</taxon>
    </lineage>
</organism>
<dbReference type="EC" id="2.7.13.3" evidence="2"/>
<evidence type="ECO:0000256" key="6">
    <source>
        <dbReference type="SAM" id="Phobius"/>
    </source>
</evidence>
<dbReference type="SUPFAM" id="SSF48452">
    <property type="entry name" value="TPR-like"/>
    <property type="match status" value="1"/>
</dbReference>
<keyword evidence="5" id="KW-0902">Two-component regulatory system</keyword>
<dbReference type="EMBL" id="SMGI01000004">
    <property type="protein sequence ID" value="TCK65161.1"/>
    <property type="molecule type" value="Genomic_DNA"/>
</dbReference>
<dbReference type="GO" id="GO:0004673">
    <property type="term" value="F:protein histidine kinase activity"/>
    <property type="evidence" value="ECO:0007669"/>
    <property type="project" value="UniProtKB-EC"/>
</dbReference>
<evidence type="ECO:0000256" key="3">
    <source>
        <dbReference type="ARBA" id="ARBA00022679"/>
    </source>
</evidence>
<evidence type="ECO:0000313" key="8">
    <source>
        <dbReference type="EMBL" id="TCK65161.1"/>
    </source>
</evidence>
<feature type="transmembrane region" description="Helical" evidence="6">
    <location>
        <begin position="419"/>
        <end position="439"/>
    </location>
</feature>
<comment type="caution">
    <text evidence="8">The sequence shown here is derived from an EMBL/GenBank/DDBJ whole genome shotgun (WGS) entry which is preliminary data.</text>
</comment>
<dbReference type="PROSITE" id="PS50109">
    <property type="entry name" value="HIS_KIN"/>
    <property type="match status" value="1"/>
</dbReference>
<dbReference type="AlphaFoldDB" id="A0A4V2PT54"/>
<dbReference type="RefSeq" id="WP_132705591.1">
    <property type="nucleotide sequence ID" value="NZ_SMGI01000004.1"/>
</dbReference>
<evidence type="ECO:0000256" key="4">
    <source>
        <dbReference type="ARBA" id="ARBA00022777"/>
    </source>
</evidence>
<dbReference type="PANTHER" id="PTHR24421:SF10">
    <property type="entry name" value="NITRATE_NITRITE SENSOR PROTEIN NARQ"/>
    <property type="match status" value="1"/>
</dbReference>
<accession>A0A4V2PT54</accession>
<dbReference type="InterPro" id="IPR005467">
    <property type="entry name" value="His_kinase_dom"/>
</dbReference>
<comment type="catalytic activity">
    <reaction evidence="1">
        <text>ATP + protein L-histidine = ADP + protein N-phospho-L-histidine.</text>
        <dbReference type="EC" id="2.7.13.3"/>
    </reaction>
</comment>
<feature type="domain" description="Histidine kinase" evidence="7">
    <location>
        <begin position="588"/>
        <end position="675"/>
    </location>
</feature>
<evidence type="ECO:0000256" key="1">
    <source>
        <dbReference type="ARBA" id="ARBA00000085"/>
    </source>
</evidence>
<dbReference type="SUPFAM" id="SSF55874">
    <property type="entry name" value="ATPase domain of HSP90 chaperone/DNA topoisomerase II/histidine kinase"/>
    <property type="match status" value="1"/>
</dbReference>
<dbReference type="PANTHER" id="PTHR24421">
    <property type="entry name" value="NITRATE/NITRITE SENSOR PROTEIN NARX-RELATED"/>
    <property type="match status" value="1"/>
</dbReference>
<dbReference type="CDD" id="cd16917">
    <property type="entry name" value="HATPase_UhpB-NarQ-NarX-like"/>
    <property type="match status" value="1"/>
</dbReference>
<dbReference type="InterPro" id="IPR019734">
    <property type="entry name" value="TPR_rpt"/>
</dbReference>
<dbReference type="Pfam" id="PF02518">
    <property type="entry name" value="HATPase_c"/>
    <property type="match status" value="1"/>
</dbReference>
<dbReference type="SMART" id="SM00387">
    <property type="entry name" value="HATPase_c"/>
    <property type="match status" value="1"/>
</dbReference>
<dbReference type="Gene3D" id="1.25.40.10">
    <property type="entry name" value="Tetratricopeptide repeat domain"/>
    <property type="match status" value="1"/>
</dbReference>
<evidence type="ECO:0000313" key="9">
    <source>
        <dbReference type="Proteomes" id="UP000295714"/>
    </source>
</evidence>
<evidence type="ECO:0000259" key="7">
    <source>
        <dbReference type="PROSITE" id="PS50109"/>
    </source>
</evidence>
<dbReference type="InterPro" id="IPR003594">
    <property type="entry name" value="HATPase_dom"/>
</dbReference>
<proteinExistence type="predicted"/>
<dbReference type="GO" id="GO:0000160">
    <property type="term" value="P:phosphorelay signal transduction system"/>
    <property type="evidence" value="ECO:0007669"/>
    <property type="project" value="UniProtKB-KW"/>
</dbReference>
<keyword evidence="6" id="KW-0812">Transmembrane</keyword>
<gene>
    <name evidence="8" type="ORF">DFQ05_2376</name>
</gene>
<keyword evidence="3" id="KW-0808">Transferase</keyword>
<dbReference type="OrthoDB" id="977000at2"/>
<keyword evidence="6" id="KW-0472">Membrane</keyword>
<keyword evidence="6" id="KW-1133">Transmembrane helix</keyword>
<keyword evidence="4 8" id="KW-0418">Kinase</keyword>
<dbReference type="Gene3D" id="3.30.565.10">
    <property type="entry name" value="Histidine kinase-like ATPase, C-terminal domain"/>
    <property type="match status" value="1"/>
</dbReference>
<dbReference type="InterPro" id="IPR036890">
    <property type="entry name" value="HATPase_C_sf"/>
</dbReference>
<dbReference type="InterPro" id="IPR050482">
    <property type="entry name" value="Sensor_HK_TwoCompSys"/>
</dbReference>
<protein>
    <recommendedName>
        <fullName evidence="2">histidine kinase</fullName>
        <ecNumber evidence="2">2.7.13.3</ecNumber>
    </recommendedName>
</protein>
<evidence type="ECO:0000256" key="5">
    <source>
        <dbReference type="ARBA" id="ARBA00023012"/>
    </source>
</evidence>
<dbReference type="InterPro" id="IPR011990">
    <property type="entry name" value="TPR-like_helical_dom_sf"/>
</dbReference>
<dbReference type="SMART" id="SM00028">
    <property type="entry name" value="TPR"/>
    <property type="match status" value="3"/>
</dbReference>
<reference evidence="8 9" key="1">
    <citation type="journal article" date="2015" name="Stand. Genomic Sci.">
        <title>Genomic Encyclopedia of Bacterial and Archaeal Type Strains, Phase III: the genomes of soil and plant-associated and newly described type strains.</title>
        <authorList>
            <person name="Whitman W.B."/>
            <person name="Woyke T."/>
            <person name="Klenk H.P."/>
            <person name="Zhou Y."/>
            <person name="Lilburn T.G."/>
            <person name="Beck B.J."/>
            <person name="De Vos P."/>
            <person name="Vandamme P."/>
            <person name="Eisen J.A."/>
            <person name="Garrity G."/>
            <person name="Hugenholtz P."/>
            <person name="Kyrpides N.C."/>
        </authorList>
    </citation>
    <scope>NUCLEOTIDE SEQUENCE [LARGE SCALE GENOMIC DNA]</scope>
    <source>
        <strain evidence="8 9">CECT 8445</strain>
    </source>
</reference>
<name>A0A4V2PT54_9FLAO</name>
<dbReference type="Proteomes" id="UP000295714">
    <property type="component" value="Unassembled WGS sequence"/>
</dbReference>
<evidence type="ECO:0000256" key="2">
    <source>
        <dbReference type="ARBA" id="ARBA00012438"/>
    </source>
</evidence>